<name>X0XLG9_9ZZZZ</name>
<proteinExistence type="predicted"/>
<reference evidence="1" key="1">
    <citation type="journal article" date="2014" name="Front. Microbiol.">
        <title>High frequency of phylogenetically diverse reductive dehalogenase-homologous genes in deep subseafloor sedimentary metagenomes.</title>
        <authorList>
            <person name="Kawai M."/>
            <person name="Futagami T."/>
            <person name="Toyoda A."/>
            <person name="Takaki Y."/>
            <person name="Nishi S."/>
            <person name="Hori S."/>
            <person name="Arai W."/>
            <person name="Tsubouchi T."/>
            <person name="Morono Y."/>
            <person name="Uchiyama I."/>
            <person name="Ito T."/>
            <person name="Fujiyama A."/>
            <person name="Inagaki F."/>
            <person name="Takami H."/>
        </authorList>
    </citation>
    <scope>NUCLEOTIDE SEQUENCE</scope>
    <source>
        <strain evidence="1">Expedition CK06-06</strain>
    </source>
</reference>
<feature type="non-terminal residue" evidence="1">
    <location>
        <position position="1"/>
    </location>
</feature>
<comment type="caution">
    <text evidence="1">The sequence shown here is derived from an EMBL/GenBank/DDBJ whole genome shotgun (WGS) entry which is preliminary data.</text>
</comment>
<accession>X0XLG9</accession>
<dbReference type="AlphaFoldDB" id="X0XLG9"/>
<evidence type="ECO:0000313" key="1">
    <source>
        <dbReference type="EMBL" id="GAG44009.1"/>
    </source>
</evidence>
<gene>
    <name evidence="1" type="ORF">S01H1_78197</name>
</gene>
<protein>
    <submittedName>
        <fullName evidence="1">Uncharacterized protein</fullName>
    </submittedName>
</protein>
<organism evidence="1">
    <name type="scientific">marine sediment metagenome</name>
    <dbReference type="NCBI Taxonomy" id="412755"/>
    <lineage>
        <taxon>unclassified sequences</taxon>
        <taxon>metagenomes</taxon>
        <taxon>ecological metagenomes</taxon>
    </lineage>
</organism>
<sequence>FDGLPPLLEGDNIRFFYESYLYNNTKYFRVYDVMEI</sequence>
<dbReference type="EMBL" id="BARS01052610">
    <property type="protein sequence ID" value="GAG44009.1"/>
    <property type="molecule type" value="Genomic_DNA"/>
</dbReference>